<evidence type="ECO:0000256" key="2">
    <source>
        <dbReference type="SAM" id="SignalP"/>
    </source>
</evidence>
<feature type="region of interest" description="Disordered" evidence="1">
    <location>
        <begin position="174"/>
        <end position="198"/>
    </location>
</feature>
<evidence type="ECO:0000313" key="4">
    <source>
        <dbReference type="Proteomes" id="UP000239560"/>
    </source>
</evidence>
<proteinExistence type="predicted"/>
<protein>
    <submittedName>
        <fullName evidence="3">Uncharacterized protein</fullName>
    </submittedName>
</protein>
<feature type="region of interest" description="Disordered" evidence="1">
    <location>
        <begin position="57"/>
        <end position="78"/>
    </location>
</feature>
<feature type="signal peptide" evidence="2">
    <location>
        <begin position="1"/>
        <end position="23"/>
    </location>
</feature>
<feature type="compositionally biased region" description="Pro residues" evidence="1">
    <location>
        <begin position="128"/>
        <end position="141"/>
    </location>
</feature>
<name>A0A2T0AGP7_RHOTO</name>
<reference evidence="3 4" key="1">
    <citation type="journal article" date="2018" name="Elife">
        <title>Functional genomics of lipid metabolism in the oleaginous yeast Rhodosporidium toruloides.</title>
        <authorList>
            <person name="Coradetti S.T."/>
            <person name="Pinel D."/>
            <person name="Geiselman G."/>
            <person name="Ito M."/>
            <person name="Mondo S."/>
            <person name="Reilly M.C."/>
            <person name="Cheng Y.F."/>
            <person name="Bauer S."/>
            <person name="Grigoriev I."/>
            <person name="Gladden J.M."/>
            <person name="Simmons B.A."/>
            <person name="Brem R."/>
            <person name="Arkin A.P."/>
            <person name="Skerker J.M."/>
        </authorList>
    </citation>
    <scope>NUCLEOTIDE SEQUENCE [LARGE SCALE GENOMIC DNA]</scope>
    <source>
        <strain evidence="3 4">NBRC 0880</strain>
    </source>
</reference>
<feature type="chain" id="PRO_5015405789" evidence="2">
    <location>
        <begin position="24"/>
        <end position="198"/>
    </location>
</feature>
<feature type="compositionally biased region" description="Gly residues" evidence="1">
    <location>
        <begin position="188"/>
        <end position="198"/>
    </location>
</feature>
<accession>A0A2T0AGP7</accession>
<organism evidence="3 4">
    <name type="scientific">Rhodotorula toruloides</name>
    <name type="common">Yeast</name>
    <name type="synonym">Rhodosporidium toruloides</name>
    <dbReference type="NCBI Taxonomy" id="5286"/>
    <lineage>
        <taxon>Eukaryota</taxon>
        <taxon>Fungi</taxon>
        <taxon>Dikarya</taxon>
        <taxon>Basidiomycota</taxon>
        <taxon>Pucciniomycotina</taxon>
        <taxon>Microbotryomycetes</taxon>
        <taxon>Sporidiobolales</taxon>
        <taxon>Sporidiobolaceae</taxon>
        <taxon>Rhodotorula</taxon>
    </lineage>
</organism>
<dbReference type="Proteomes" id="UP000239560">
    <property type="component" value="Unassembled WGS sequence"/>
</dbReference>
<keyword evidence="2" id="KW-0732">Signal</keyword>
<evidence type="ECO:0000256" key="1">
    <source>
        <dbReference type="SAM" id="MobiDB-lite"/>
    </source>
</evidence>
<dbReference type="AlphaFoldDB" id="A0A2T0AGP7"/>
<evidence type="ECO:0000313" key="3">
    <source>
        <dbReference type="EMBL" id="PRQ77191.1"/>
    </source>
</evidence>
<sequence>MARGWHSWTRTLLLGTTATPADALAHPLTLASTTRHFYPLAPVNHRRWARLWVRRHQHDTSDRRVPADPPRIADATPNPALVDLDASLSSTATSTTDAIAFLLRSTLTALHRPRPLLHAAQDSLPDQVSPPPSPSRTPSLPPHNTHDEPELRNSFILTGTSCMSSALSLPSFFPRGREDPVRSLRSFGGRGRGGGAGR</sequence>
<feature type="region of interest" description="Disordered" evidence="1">
    <location>
        <begin position="122"/>
        <end position="150"/>
    </location>
</feature>
<dbReference type="EMBL" id="LCTV02000002">
    <property type="protein sequence ID" value="PRQ77191.1"/>
    <property type="molecule type" value="Genomic_DNA"/>
</dbReference>
<gene>
    <name evidence="3" type="ORF">AAT19DRAFT_12609</name>
</gene>
<comment type="caution">
    <text evidence="3">The sequence shown here is derived from an EMBL/GenBank/DDBJ whole genome shotgun (WGS) entry which is preliminary data.</text>
</comment>